<dbReference type="InterPro" id="IPR052557">
    <property type="entry name" value="CAP/Cytokinesis_protein"/>
</dbReference>
<dbReference type="InterPro" id="IPR038765">
    <property type="entry name" value="Papain-like_cys_pep_sf"/>
</dbReference>
<reference evidence="4" key="1">
    <citation type="submission" date="2024-06" db="EMBL/GenBank/DDBJ databases">
        <title>Caproicibacterium argilliputei sp. nov, a novel caproic acid producing anaerobic bacterium isolated from pit mud.</title>
        <authorList>
            <person name="Zeng C."/>
        </authorList>
    </citation>
    <scope>NUCLEOTIDE SEQUENCE [LARGE SCALE GENOMIC DNA]</scope>
    <source>
        <strain evidence="4">ZCY20-5</strain>
    </source>
</reference>
<feature type="chain" id="PRO_5041719635" evidence="1">
    <location>
        <begin position="25"/>
        <end position="422"/>
    </location>
</feature>
<sequence>MKKPIRLAALLLSLSLLTGCTASAGDLWSWKIADTPSSAAAAVTEAKTQKQAGACTPVAQRSDYKSLSNEKCRHLYDKLLDCAQNITDSKTENGYLVKTANLFTEKLSDNETRRTVMAFFNDNPQIFWLSNQYTYSFTLTGTSVQLYSRVRAEERTRLQKKLDTVVGQILSGVTSADSELEREDKLFDALADRCTYDSAASADTQQTDWQPYTAYGALVTGKAVCDGYSRAMQLLCSQAGLQCRLVNGNSKGAAHIWNLISIGGAWYHFDGTWMDGGIRTYDYFNVTDAVIKRDHTLSPQNGDVADCNFPLPAADSEQANYYQKCAVQIPALNAEVREQIVQALVHAAQQQKHSMALRLSDDLDFNKTVGQLFNGVPYFFQACVQEANGRLSSGKALSYTEMQYSAAASQNGVSVQLAYAQS</sequence>
<reference evidence="4" key="3">
    <citation type="submission" date="2024-06" db="EMBL/GenBank/DDBJ databases">
        <authorList>
            <person name="Zeng C."/>
        </authorList>
    </citation>
    <scope>NUCLEOTIDE SEQUENCE [LARGE SCALE GENOMIC DNA]</scope>
    <source>
        <strain evidence="4">ZCY20-5</strain>
    </source>
</reference>
<dbReference type="Pfam" id="PF01841">
    <property type="entry name" value="Transglut_core"/>
    <property type="match status" value="1"/>
</dbReference>
<dbReference type="InterPro" id="IPR002931">
    <property type="entry name" value="Transglutaminase-like"/>
</dbReference>
<dbReference type="AlphaFoldDB" id="A0AA97DAE4"/>
<dbReference type="Gene3D" id="3.10.620.30">
    <property type="match status" value="1"/>
</dbReference>
<evidence type="ECO:0000313" key="4">
    <source>
        <dbReference type="Proteomes" id="UP001300604"/>
    </source>
</evidence>
<evidence type="ECO:0000259" key="2">
    <source>
        <dbReference type="SMART" id="SM00460"/>
    </source>
</evidence>
<dbReference type="RefSeq" id="WP_275846804.1">
    <property type="nucleotide sequence ID" value="NZ_CP135996.1"/>
</dbReference>
<dbReference type="EMBL" id="CP135996">
    <property type="protein sequence ID" value="WOC31776.1"/>
    <property type="molecule type" value="Genomic_DNA"/>
</dbReference>
<reference evidence="3 4" key="2">
    <citation type="submission" date="2024-06" db="EMBL/GenBank/DDBJ databases">
        <title>Caproicibacterium argilliputei sp. nov, a novel caproic acid producing anaerobic bacterium isolated from pit mud.</title>
        <authorList>
            <person name="Xia S."/>
        </authorList>
    </citation>
    <scope>NUCLEOTIDE SEQUENCE [LARGE SCALE GENOMIC DNA]</scope>
    <source>
        <strain evidence="3 4">ZCY20-5</strain>
    </source>
</reference>
<dbReference type="KEGG" id="carl:PXC00_11335"/>
<protein>
    <submittedName>
        <fullName evidence="3">Transglutaminase domain-containing protein</fullName>
    </submittedName>
</protein>
<organism evidence="3 4">
    <name type="scientific">Caproicibacterium argilliputei</name>
    <dbReference type="NCBI Taxonomy" id="3030016"/>
    <lineage>
        <taxon>Bacteria</taxon>
        <taxon>Bacillati</taxon>
        <taxon>Bacillota</taxon>
        <taxon>Clostridia</taxon>
        <taxon>Eubacteriales</taxon>
        <taxon>Oscillospiraceae</taxon>
        <taxon>Caproicibacterium</taxon>
    </lineage>
</organism>
<dbReference type="SMART" id="SM00460">
    <property type="entry name" value="TGc"/>
    <property type="match status" value="1"/>
</dbReference>
<dbReference type="GO" id="GO:0005737">
    <property type="term" value="C:cytoplasm"/>
    <property type="evidence" value="ECO:0007669"/>
    <property type="project" value="TreeGrafter"/>
</dbReference>
<gene>
    <name evidence="3" type="ORF">PXC00_11335</name>
</gene>
<evidence type="ECO:0000256" key="1">
    <source>
        <dbReference type="SAM" id="SignalP"/>
    </source>
</evidence>
<dbReference type="PANTHER" id="PTHR46333">
    <property type="entry name" value="CYTOKINESIS PROTEIN 3"/>
    <property type="match status" value="1"/>
</dbReference>
<feature type="domain" description="Transglutaminase-like" evidence="2">
    <location>
        <begin position="217"/>
        <end position="273"/>
    </location>
</feature>
<name>A0AA97DAE4_9FIRM</name>
<keyword evidence="1" id="KW-0732">Signal</keyword>
<proteinExistence type="predicted"/>
<accession>A0AA97DAE4</accession>
<dbReference type="SUPFAM" id="SSF54001">
    <property type="entry name" value="Cysteine proteinases"/>
    <property type="match status" value="1"/>
</dbReference>
<keyword evidence="4" id="KW-1185">Reference proteome</keyword>
<feature type="signal peptide" evidence="1">
    <location>
        <begin position="1"/>
        <end position="24"/>
    </location>
</feature>
<evidence type="ECO:0000313" key="3">
    <source>
        <dbReference type="EMBL" id="WOC31776.1"/>
    </source>
</evidence>
<dbReference type="PANTHER" id="PTHR46333:SF2">
    <property type="entry name" value="CYTOKINESIS PROTEIN 3"/>
    <property type="match status" value="1"/>
</dbReference>
<dbReference type="Proteomes" id="UP001300604">
    <property type="component" value="Chromosome"/>
</dbReference>
<dbReference type="PROSITE" id="PS51257">
    <property type="entry name" value="PROKAR_LIPOPROTEIN"/>
    <property type="match status" value="1"/>
</dbReference>